<dbReference type="AlphaFoldDB" id="A0A432MM93"/>
<reference evidence="2 3" key="2">
    <citation type="submission" date="2019-01" db="EMBL/GenBank/DDBJ databases">
        <title>Tautonia sociabilis, a novel thermotolerant planctomycete of Isosphaeraceae family, isolated from a 4000 m deep subterranean habitat.</title>
        <authorList>
            <person name="Kovaleva O.L."/>
            <person name="Elcheninov A.G."/>
            <person name="Van Heerden E."/>
            <person name="Toshchakov S.V."/>
            <person name="Novikov A."/>
            <person name="Bonch-Osmolovskaya E.A."/>
            <person name="Kublanov I.V."/>
        </authorList>
    </citation>
    <scope>NUCLEOTIDE SEQUENCE [LARGE SCALE GENOMIC DNA]</scope>
    <source>
        <strain evidence="2 3">GM2012</strain>
    </source>
</reference>
<dbReference type="EMBL" id="RYZH01000012">
    <property type="protein sequence ID" value="RUL88245.1"/>
    <property type="molecule type" value="Genomic_DNA"/>
</dbReference>
<proteinExistence type="predicted"/>
<organism evidence="2 3">
    <name type="scientific">Tautonia sociabilis</name>
    <dbReference type="NCBI Taxonomy" id="2080755"/>
    <lineage>
        <taxon>Bacteria</taxon>
        <taxon>Pseudomonadati</taxon>
        <taxon>Planctomycetota</taxon>
        <taxon>Planctomycetia</taxon>
        <taxon>Isosphaerales</taxon>
        <taxon>Isosphaeraceae</taxon>
        <taxon>Tautonia</taxon>
    </lineage>
</organism>
<evidence type="ECO:0000256" key="1">
    <source>
        <dbReference type="SAM" id="MobiDB-lite"/>
    </source>
</evidence>
<evidence type="ECO:0000313" key="3">
    <source>
        <dbReference type="Proteomes" id="UP000280296"/>
    </source>
</evidence>
<accession>A0A432MM93</accession>
<keyword evidence="3" id="KW-1185">Reference proteome</keyword>
<sequence length="60" mass="6382">MRPPERPRTPPEEPPRTEAPPASCLPACPACGGTLIEVKMKLVCSRCRTICETCCEGGPG</sequence>
<reference evidence="2 3" key="1">
    <citation type="submission" date="2018-12" db="EMBL/GenBank/DDBJ databases">
        <authorList>
            <person name="Toschakov S.V."/>
        </authorList>
    </citation>
    <scope>NUCLEOTIDE SEQUENCE [LARGE SCALE GENOMIC DNA]</scope>
    <source>
        <strain evidence="2 3">GM2012</strain>
    </source>
</reference>
<dbReference type="RefSeq" id="WP_126724760.1">
    <property type="nucleotide sequence ID" value="NZ_RYZH01000012.1"/>
</dbReference>
<comment type="caution">
    <text evidence="2">The sequence shown here is derived from an EMBL/GenBank/DDBJ whole genome shotgun (WGS) entry which is preliminary data.</text>
</comment>
<feature type="compositionally biased region" description="Basic and acidic residues" evidence="1">
    <location>
        <begin position="1"/>
        <end position="16"/>
    </location>
</feature>
<name>A0A432MM93_9BACT</name>
<dbReference type="Proteomes" id="UP000280296">
    <property type="component" value="Unassembled WGS sequence"/>
</dbReference>
<protein>
    <submittedName>
        <fullName evidence="2">Uncharacterized protein</fullName>
    </submittedName>
</protein>
<feature type="region of interest" description="Disordered" evidence="1">
    <location>
        <begin position="1"/>
        <end position="21"/>
    </location>
</feature>
<evidence type="ECO:0000313" key="2">
    <source>
        <dbReference type="EMBL" id="RUL88245.1"/>
    </source>
</evidence>
<gene>
    <name evidence="2" type="ORF">TsocGM_07865</name>
</gene>